<proteinExistence type="predicted"/>
<gene>
    <name evidence="1" type="ORF">UFOPK2938_00088</name>
</gene>
<accession>A0A6J6VB69</accession>
<name>A0A6J6VB69_9ZZZZ</name>
<evidence type="ECO:0000313" key="1">
    <source>
        <dbReference type="EMBL" id="CAB4769572.1"/>
    </source>
</evidence>
<dbReference type="AlphaFoldDB" id="A0A6J6VB69"/>
<protein>
    <submittedName>
        <fullName evidence="1">Unannotated protein</fullName>
    </submittedName>
</protein>
<organism evidence="1">
    <name type="scientific">freshwater metagenome</name>
    <dbReference type="NCBI Taxonomy" id="449393"/>
    <lineage>
        <taxon>unclassified sequences</taxon>
        <taxon>metagenomes</taxon>
        <taxon>ecological metagenomes</taxon>
    </lineage>
</organism>
<reference evidence="1" key="1">
    <citation type="submission" date="2020-05" db="EMBL/GenBank/DDBJ databases">
        <authorList>
            <person name="Chiriac C."/>
            <person name="Salcher M."/>
            <person name="Ghai R."/>
            <person name="Kavagutti S V."/>
        </authorList>
    </citation>
    <scope>NUCLEOTIDE SEQUENCE</scope>
</reference>
<dbReference type="EMBL" id="CAEZZX010000008">
    <property type="protein sequence ID" value="CAB4769572.1"/>
    <property type="molecule type" value="Genomic_DNA"/>
</dbReference>
<sequence>MLGNSEAGKSALSMRLRMSKGVKMLSAPLMMTIAETMLKPTLWGLKRAITRGMVPGGNAEVSGSVSGPINDRGPPLDGRAPMGWLIRFRVFRMAKQRPLRQACR</sequence>